<evidence type="ECO:0000313" key="5">
    <source>
        <dbReference type="Proteomes" id="UP001055303"/>
    </source>
</evidence>
<dbReference type="Proteomes" id="UP001055303">
    <property type="component" value="Unassembled WGS sequence"/>
</dbReference>
<evidence type="ECO:0000313" key="4">
    <source>
        <dbReference type="Proteomes" id="UP000401717"/>
    </source>
</evidence>
<dbReference type="Proteomes" id="UP000401717">
    <property type="component" value="Unassembled WGS sequence"/>
</dbReference>
<dbReference type="AlphaFoldDB" id="A0A564FVR4"/>
<keyword evidence="5" id="KW-1185">Reference proteome</keyword>
<reference evidence="2" key="2">
    <citation type="journal article" date="2021" name="Front. Microbiol.">
        <title>Comprehensive Comparative Genomics and Phenotyping of Methylobacterium Species.</title>
        <authorList>
            <person name="Alessa O."/>
            <person name="Ogura Y."/>
            <person name="Fujitani Y."/>
            <person name="Takami H."/>
            <person name="Hayashi T."/>
            <person name="Sahin N."/>
            <person name="Tani A."/>
        </authorList>
    </citation>
    <scope>NUCLEOTIDE SEQUENCE</scope>
    <source>
        <strain evidence="2">DSM 22415</strain>
    </source>
</reference>
<dbReference type="EMBL" id="BPQI01000051">
    <property type="protein sequence ID" value="GJD56196.1"/>
    <property type="molecule type" value="Genomic_DNA"/>
</dbReference>
<feature type="region of interest" description="Disordered" evidence="1">
    <location>
        <begin position="1"/>
        <end position="58"/>
    </location>
</feature>
<gene>
    <name evidence="2" type="ORF">IFDJLNFL_2091</name>
    <name evidence="3" type="ORF">MTDSW087_01454</name>
</gene>
<proteinExistence type="predicted"/>
<organism evidence="3 4">
    <name type="scientific">Methylobacterium dankookense</name>
    <dbReference type="NCBI Taxonomy" id="560405"/>
    <lineage>
        <taxon>Bacteria</taxon>
        <taxon>Pseudomonadati</taxon>
        <taxon>Pseudomonadota</taxon>
        <taxon>Alphaproteobacteria</taxon>
        <taxon>Hyphomicrobiales</taxon>
        <taxon>Methylobacteriaceae</taxon>
        <taxon>Methylobacterium</taxon>
    </lineage>
</organism>
<accession>A0A564FVR4</accession>
<feature type="compositionally biased region" description="Basic and acidic residues" evidence="1">
    <location>
        <begin position="1"/>
        <end position="10"/>
    </location>
</feature>
<sequence length="58" mass="6339">MPKPVLEDRPIWPVVPAEAPREVAQDEPDTNEAPSRDEAAPEIRISADSFEGFGSFSS</sequence>
<protein>
    <submittedName>
        <fullName evidence="3">Uncharacterized protein</fullName>
    </submittedName>
</protein>
<reference evidence="3 4" key="1">
    <citation type="submission" date="2019-06" db="EMBL/GenBank/DDBJ databases">
        <authorList>
            <person name="Rodrigo-Torres L."/>
            <person name="Arahal R. D."/>
            <person name="Lucena T."/>
        </authorList>
    </citation>
    <scope>NUCLEOTIDE SEQUENCE [LARGE SCALE GENOMIC DNA]</scope>
    <source>
        <strain evidence="3 4">SW08-7</strain>
    </source>
</reference>
<evidence type="ECO:0000313" key="3">
    <source>
        <dbReference type="EMBL" id="VUF11770.1"/>
    </source>
</evidence>
<evidence type="ECO:0000256" key="1">
    <source>
        <dbReference type="SAM" id="MobiDB-lite"/>
    </source>
</evidence>
<dbReference type="EMBL" id="CABFVH010000006">
    <property type="protein sequence ID" value="VUF11770.1"/>
    <property type="molecule type" value="Genomic_DNA"/>
</dbReference>
<name>A0A564FVR4_9HYPH</name>
<evidence type="ECO:0000313" key="2">
    <source>
        <dbReference type="EMBL" id="GJD56196.1"/>
    </source>
</evidence>
<reference evidence="2" key="3">
    <citation type="submission" date="2021-08" db="EMBL/GenBank/DDBJ databases">
        <authorList>
            <person name="Tani A."/>
            <person name="Ola A."/>
            <person name="Ogura Y."/>
            <person name="Katsura K."/>
            <person name="Hayashi T."/>
        </authorList>
    </citation>
    <scope>NUCLEOTIDE SEQUENCE</scope>
    <source>
        <strain evidence="2">DSM 22415</strain>
    </source>
</reference>
<dbReference type="RefSeq" id="WP_186383767.1">
    <property type="nucleotide sequence ID" value="NZ_BPQI01000051.1"/>
</dbReference>